<protein>
    <submittedName>
        <fullName evidence="1">Uncharacterized protein</fullName>
    </submittedName>
</protein>
<reference evidence="1" key="1">
    <citation type="submission" date="2014-11" db="EMBL/GenBank/DDBJ databases">
        <authorList>
            <person name="Amaro Gonzalez C."/>
        </authorList>
    </citation>
    <scope>NUCLEOTIDE SEQUENCE</scope>
</reference>
<organism evidence="1">
    <name type="scientific">Anguilla anguilla</name>
    <name type="common">European freshwater eel</name>
    <name type="synonym">Muraena anguilla</name>
    <dbReference type="NCBI Taxonomy" id="7936"/>
    <lineage>
        <taxon>Eukaryota</taxon>
        <taxon>Metazoa</taxon>
        <taxon>Chordata</taxon>
        <taxon>Craniata</taxon>
        <taxon>Vertebrata</taxon>
        <taxon>Euteleostomi</taxon>
        <taxon>Actinopterygii</taxon>
        <taxon>Neopterygii</taxon>
        <taxon>Teleostei</taxon>
        <taxon>Anguilliformes</taxon>
        <taxon>Anguillidae</taxon>
        <taxon>Anguilla</taxon>
    </lineage>
</organism>
<dbReference type="EMBL" id="GBXM01042748">
    <property type="protein sequence ID" value="JAH65829.1"/>
    <property type="molecule type" value="Transcribed_RNA"/>
</dbReference>
<dbReference type="EMBL" id="GBXM01025893">
    <property type="protein sequence ID" value="JAH82684.1"/>
    <property type="molecule type" value="Transcribed_RNA"/>
</dbReference>
<dbReference type="EMBL" id="GBXM01034295">
    <property type="protein sequence ID" value="JAH74282.1"/>
    <property type="molecule type" value="Transcribed_RNA"/>
</dbReference>
<dbReference type="EMBL" id="GBXM01025724">
    <property type="protein sequence ID" value="JAH82853.1"/>
    <property type="molecule type" value="Transcribed_RNA"/>
</dbReference>
<name>A0A0E9VWZ4_ANGAN</name>
<evidence type="ECO:0000313" key="1">
    <source>
        <dbReference type="EMBL" id="JAH82684.1"/>
    </source>
</evidence>
<dbReference type="EMBL" id="GBXM01028358">
    <property type="protein sequence ID" value="JAH80219.1"/>
    <property type="molecule type" value="Transcribed_RNA"/>
</dbReference>
<sequence>MSAYPLSAATSQSTRFRNWRREGSWMIRVFCFPTASISDWRNENSKNNSTASKEAS</sequence>
<accession>A0A0E9VWZ4</accession>
<dbReference type="EMBL" id="GBXM01033231">
    <property type="protein sequence ID" value="JAH75346.1"/>
    <property type="molecule type" value="Transcribed_RNA"/>
</dbReference>
<reference evidence="1" key="2">
    <citation type="journal article" date="2015" name="Fish Shellfish Immunol.">
        <title>Early steps in the European eel (Anguilla anguilla)-Vibrio vulnificus interaction in the gills: Role of the RtxA13 toxin.</title>
        <authorList>
            <person name="Callol A."/>
            <person name="Pajuelo D."/>
            <person name="Ebbesson L."/>
            <person name="Teles M."/>
            <person name="MacKenzie S."/>
            <person name="Amaro C."/>
        </authorList>
    </citation>
    <scope>NUCLEOTIDE SEQUENCE</scope>
</reference>
<proteinExistence type="predicted"/>
<dbReference type="AlphaFoldDB" id="A0A0E9VWZ4"/>
<dbReference type="EMBL" id="GBXM01036479">
    <property type="protein sequence ID" value="JAH72098.1"/>
    <property type="molecule type" value="Transcribed_RNA"/>
</dbReference>